<organism evidence="1 2">
    <name type="scientific">Macroventuria anomochaeta</name>
    <dbReference type="NCBI Taxonomy" id="301207"/>
    <lineage>
        <taxon>Eukaryota</taxon>
        <taxon>Fungi</taxon>
        <taxon>Dikarya</taxon>
        <taxon>Ascomycota</taxon>
        <taxon>Pezizomycotina</taxon>
        <taxon>Dothideomycetes</taxon>
        <taxon>Pleosporomycetidae</taxon>
        <taxon>Pleosporales</taxon>
        <taxon>Pleosporineae</taxon>
        <taxon>Didymellaceae</taxon>
        <taxon>Macroventuria</taxon>
    </lineage>
</organism>
<protein>
    <submittedName>
        <fullName evidence="1">Uncharacterized protein</fullName>
    </submittedName>
</protein>
<dbReference type="Proteomes" id="UP000799754">
    <property type="component" value="Unassembled WGS sequence"/>
</dbReference>
<reference evidence="1" key="1">
    <citation type="journal article" date="2020" name="Stud. Mycol.">
        <title>101 Dothideomycetes genomes: a test case for predicting lifestyles and emergence of pathogens.</title>
        <authorList>
            <person name="Haridas S."/>
            <person name="Albert R."/>
            <person name="Binder M."/>
            <person name="Bloem J."/>
            <person name="Labutti K."/>
            <person name="Salamov A."/>
            <person name="Andreopoulos B."/>
            <person name="Baker S."/>
            <person name="Barry K."/>
            <person name="Bills G."/>
            <person name="Bluhm B."/>
            <person name="Cannon C."/>
            <person name="Castanera R."/>
            <person name="Culley D."/>
            <person name="Daum C."/>
            <person name="Ezra D."/>
            <person name="Gonzalez J."/>
            <person name="Henrissat B."/>
            <person name="Kuo A."/>
            <person name="Liang C."/>
            <person name="Lipzen A."/>
            <person name="Lutzoni F."/>
            <person name="Magnuson J."/>
            <person name="Mondo S."/>
            <person name="Nolan M."/>
            <person name="Ohm R."/>
            <person name="Pangilinan J."/>
            <person name="Park H.-J."/>
            <person name="Ramirez L."/>
            <person name="Alfaro M."/>
            <person name="Sun H."/>
            <person name="Tritt A."/>
            <person name="Yoshinaga Y."/>
            <person name="Zwiers L.-H."/>
            <person name="Turgeon B."/>
            <person name="Goodwin S."/>
            <person name="Spatafora J."/>
            <person name="Crous P."/>
            <person name="Grigoriev I."/>
        </authorList>
    </citation>
    <scope>NUCLEOTIDE SEQUENCE</scope>
    <source>
        <strain evidence="1">CBS 525.71</strain>
    </source>
</reference>
<comment type="caution">
    <text evidence="1">The sequence shown here is derived from an EMBL/GenBank/DDBJ whole genome shotgun (WGS) entry which is preliminary data.</text>
</comment>
<gene>
    <name evidence="1" type="ORF">BU25DRAFT_423983</name>
</gene>
<proteinExistence type="predicted"/>
<keyword evidence="2" id="KW-1185">Reference proteome</keyword>
<dbReference type="EMBL" id="MU006730">
    <property type="protein sequence ID" value="KAF2624516.1"/>
    <property type="molecule type" value="Genomic_DNA"/>
</dbReference>
<sequence>MYLFYIIQPGFLPIKFSILASITISSTSRLESLSRPSDKMHITTFTADTVAARKVAFFGSLLTVMLRTLVLITVVTLGLLECSDWAAAFATLGSVAVVTGTMLTIGITLALVMESRQRGCQPASTNTTSVQSFHSSHMRTVHAP</sequence>
<name>A0ACB6RR47_9PLEO</name>
<evidence type="ECO:0000313" key="2">
    <source>
        <dbReference type="Proteomes" id="UP000799754"/>
    </source>
</evidence>
<accession>A0ACB6RR47</accession>
<evidence type="ECO:0000313" key="1">
    <source>
        <dbReference type="EMBL" id="KAF2624516.1"/>
    </source>
</evidence>